<evidence type="ECO:0000256" key="1">
    <source>
        <dbReference type="SAM" id="MobiDB-lite"/>
    </source>
</evidence>
<dbReference type="Proteomes" id="UP000050794">
    <property type="component" value="Unassembled WGS sequence"/>
</dbReference>
<evidence type="ECO:0000313" key="2">
    <source>
        <dbReference type="EMBL" id="VDM24040.1"/>
    </source>
</evidence>
<dbReference type="WBParaSite" id="TCNE_0000032801-mRNA-1">
    <property type="protein sequence ID" value="TCNE_0000032801-mRNA-1"/>
    <property type="gene ID" value="TCNE_0000032801"/>
</dbReference>
<reference evidence="4" key="1">
    <citation type="submission" date="2016-06" db="UniProtKB">
        <authorList>
            <consortium name="WormBaseParasite"/>
        </authorList>
    </citation>
    <scope>IDENTIFICATION</scope>
</reference>
<keyword evidence="3" id="KW-1185">Reference proteome</keyword>
<feature type="compositionally biased region" description="Pro residues" evidence="1">
    <location>
        <begin position="278"/>
        <end position="291"/>
    </location>
</feature>
<reference evidence="2 3" key="2">
    <citation type="submission" date="2018-11" db="EMBL/GenBank/DDBJ databases">
        <authorList>
            <consortium name="Pathogen Informatics"/>
        </authorList>
    </citation>
    <scope>NUCLEOTIDE SEQUENCE [LARGE SCALE GENOMIC DNA]</scope>
</reference>
<dbReference type="EMBL" id="UYWY01000139">
    <property type="protein sequence ID" value="VDM24040.1"/>
    <property type="molecule type" value="Genomic_DNA"/>
</dbReference>
<accession>A0A183TVQ9</accession>
<name>A0A183TVQ9_TOXCA</name>
<proteinExistence type="predicted"/>
<evidence type="ECO:0000313" key="3">
    <source>
        <dbReference type="Proteomes" id="UP000050794"/>
    </source>
</evidence>
<gene>
    <name evidence="2" type="ORF">TCNE_LOCUS329</name>
</gene>
<evidence type="ECO:0000313" key="4">
    <source>
        <dbReference type="WBParaSite" id="TCNE_0000032801-mRNA-1"/>
    </source>
</evidence>
<feature type="region of interest" description="Disordered" evidence="1">
    <location>
        <begin position="275"/>
        <end position="309"/>
    </location>
</feature>
<sequence length="309" mass="35178">MRRLWATKSAINGCPTSDCQTAIPVIMESFTQGHHKAICRYQYNIDRIAAKYLRMASMTNAVICLDTMKVEFEDGPEGHTLKEYQMVNRIAAIFRRDSFGNAHISSPLLSGLSRRDVDICDRINKDFERKYDSNAFDNIPFEDLSDFLPPSVIFISRIELSEEHRVVDYKVDNGGRLVQTVTKYDKKLIISPEKPLAGSCNQFFRMLIGESVLFFSFRIFDDSSRLLIIRATASIPHRLASSNSSCRSGNPDEGWNFQCRFYKFLSGINPDISFLCPPSTPPPPPPPPPPTHYRHSESERHETANFETP</sequence>
<dbReference type="AlphaFoldDB" id="A0A183TVQ9"/>
<feature type="compositionally biased region" description="Basic and acidic residues" evidence="1">
    <location>
        <begin position="294"/>
        <end position="309"/>
    </location>
</feature>
<protein>
    <submittedName>
        <fullName evidence="4">START domain-containing protein</fullName>
    </submittedName>
</protein>
<organism evidence="3 4">
    <name type="scientific">Toxocara canis</name>
    <name type="common">Canine roundworm</name>
    <dbReference type="NCBI Taxonomy" id="6265"/>
    <lineage>
        <taxon>Eukaryota</taxon>
        <taxon>Metazoa</taxon>
        <taxon>Ecdysozoa</taxon>
        <taxon>Nematoda</taxon>
        <taxon>Chromadorea</taxon>
        <taxon>Rhabditida</taxon>
        <taxon>Spirurina</taxon>
        <taxon>Ascaridomorpha</taxon>
        <taxon>Ascaridoidea</taxon>
        <taxon>Toxocaridae</taxon>
        <taxon>Toxocara</taxon>
    </lineage>
</organism>